<keyword evidence="2" id="KW-0812">Transmembrane</keyword>
<evidence type="ECO:0000256" key="1">
    <source>
        <dbReference type="SAM" id="MobiDB-lite"/>
    </source>
</evidence>
<organism evidence="3 4">
    <name type="scientific">Puccinia sorghi</name>
    <dbReference type="NCBI Taxonomy" id="27349"/>
    <lineage>
        <taxon>Eukaryota</taxon>
        <taxon>Fungi</taxon>
        <taxon>Dikarya</taxon>
        <taxon>Basidiomycota</taxon>
        <taxon>Pucciniomycotina</taxon>
        <taxon>Pucciniomycetes</taxon>
        <taxon>Pucciniales</taxon>
        <taxon>Pucciniaceae</taxon>
        <taxon>Puccinia</taxon>
    </lineage>
</organism>
<feature type="transmembrane region" description="Helical" evidence="2">
    <location>
        <begin position="7"/>
        <end position="27"/>
    </location>
</feature>
<proteinExistence type="predicted"/>
<keyword evidence="2" id="KW-0472">Membrane</keyword>
<comment type="caution">
    <text evidence="3">The sequence shown here is derived from an EMBL/GenBank/DDBJ whole genome shotgun (WGS) entry which is preliminary data.</text>
</comment>
<dbReference type="AlphaFoldDB" id="A0A0L6UTY7"/>
<name>A0A0L6UTY7_9BASI</name>
<sequence>MVRAMKVLRIIFPVSLVGLLLSLFFLGKPQLDGLSQRLTNNFQQSSGHYRAYTGSILGWLRTRPSDFSFKQHSQSPPADTALPPPIKLAASDRPPPVGSGIRSGHLITKAYKSALKDIQLAVFTLTNHHPIFSAAEFKVGTLGIPGTDFRSNEERETLQRWLDCTSGEGEWRWQPVNDQSEPRTITVHKQGPLEAKCDRAFYEQLPAVNRSGGHDGWNVRPSLKFRWYPSSRCDNIKPREISKNQPLSRLTLCRLLRHKSTLIVGDVSQYSLHDLLLDWTSTEQVSCAGNLYCKIHPICSNESGHLWESNSSQLEAGELDSHVYFKIPTPNSKQSLFASNATSVENPSSPSTPRARSTGRRTFLRYRRSDSLWGSSSPSHDRFLPIWLHPNNGIRDVNNFWYGDVRKSDLIILSRRPLGLPQQSHMSKAFFHHKHLPFHHLEYLRKHSRSQVWSTEPRLAPKNSDGTTAAVSLIKMAIKMVLEVWLPEVLFTLTQLQKSHRRADRLIVWRGEWRIHGDCLSAGPGHRQKPKHEFDWARWWKAQQGDSAGDGNHPHPAPPDLLSILFPTRRPFSSADDGDDTARTANKRRISKRERFELENPGLVFHNLQVIFQNQLMRKLAPEFGIPFLDLESQASVWRTGLLASPMIGHHQTGPSDCFHYCFPSPGLTLEESFLGGIMKILLVAGWHNSTGNGSAI</sequence>
<evidence type="ECO:0000313" key="3">
    <source>
        <dbReference type="EMBL" id="KNZ51325.1"/>
    </source>
</evidence>
<dbReference type="VEuPathDB" id="FungiDB:VP01_39g4"/>
<feature type="region of interest" description="Disordered" evidence="1">
    <location>
        <begin position="68"/>
        <end position="97"/>
    </location>
</feature>
<reference evidence="3 4" key="1">
    <citation type="submission" date="2015-08" db="EMBL/GenBank/DDBJ databases">
        <title>Next Generation Sequencing and Analysis of the Genome of Puccinia sorghi L Schw, the Causal Agent of Maize Common Rust.</title>
        <authorList>
            <person name="Rochi L."/>
            <person name="Burguener G."/>
            <person name="Darino M."/>
            <person name="Turjanski A."/>
            <person name="Kreff E."/>
            <person name="Dieguez M.J."/>
            <person name="Sacco F."/>
        </authorList>
    </citation>
    <scope>NUCLEOTIDE SEQUENCE [LARGE SCALE GENOMIC DNA]</scope>
    <source>
        <strain evidence="3 4">RO10H11247</strain>
    </source>
</reference>
<protein>
    <submittedName>
        <fullName evidence="3">Uncharacterized protein</fullName>
    </submittedName>
</protein>
<feature type="compositionally biased region" description="Polar residues" evidence="1">
    <location>
        <begin position="68"/>
        <end position="77"/>
    </location>
</feature>
<evidence type="ECO:0000256" key="2">
    <source>
        <dbReference type="SAM" id="Phobius"/>
    </source>
</evidence>
<gene>
    <name evidence="3" type="ORF">VP01_39g4</name>
</gene>
<keyword evidence="4" id="KW-1185">Reference proteome</keyword>
<feature type="compositionally biased region" description="Low complexity" evidence="1">
    <location>
        <begin position="347"/>
        <end position="356"/>
    </location>
</feature>
<dbReference type="OrthoDB" id="630188at2759"/>
<evidence type="ECO:0000313" key="4">
    <source>
        <dbReference type="Proteomes" id="UP000037035"/>
    </source>
</evidence>
<keyword evidence="2" id="KW-1133">Transmembrane helix</keyword>
<feature type="region of interest" description="Disordered" evidence="1">
    <location>
        <begin position="340"/>
        <end position="360"/>
    </location>
</feature>
<dbReference type="EMBL" id="LAVV01009057">
    <property type="protein sequence ID" value="KNZ51325.1"/>
    <property type="molecule type" value="Genomic_DNA"/>
</dbReference>
<accession>A0A0L6UTY7</accession>
<dbReference type="Proteomes" id="UP000037035">
    <property type="component" value="Unassembled WGS sequence"/>
</dbReference>